<organism evidence="1 2">
    <name type="scientific">Colletotrichum zoysiae</name>
    <dbReference type="NCBI Taxonomy" id="1216348"/>
    <lineage>
        <taxon>Eukaryota</taxon>
        <taxon>Fungi</taxon>
        <taxon>Dikarya</taxon>
        <taxon>Ascomycota</taxon>
        <taxon>Pezizomycotina</taxon>
        <taxon>Sordariomycetes</taxon>
        <taxon>Hypocreomycetidae</taxon>
        <taxon>Glomerellales</taxon>
        <taxon>Glomerellaceae</taxon>
        <taxon>Colletotrichum</taxon>
        <taxon>Colletotrichum graminicola species complex</taxon>
    </lineage>
</organism>
<proteinExistence type="predicted"/>
<reference evidence="1" key="1">
    <citation type="submission" date="2021-06" db="EMBL/GenBank/DDBJ databases">
        <title>Comparative genomics, transcriptomics and evolutionary studies reveal genomic signatures of adaptation to plant cell wall in hemibiotrophic fungi.</title>
        <authorList>
            <consortium name="DOE Joint Genome Institute"/>
            <person name="Baroncelli R."/>
            <person name="Diaz J.F."/>
            <person name="Benocci T."/>
            <person name="Peng M."/>
            <person name="Battaglia E."/>
            <person name="Haridas S."/>
            <person name="Andreopoulos W."/>
            <person name="Labutti K."/>
            <person name="Pangilinan J."/>
            <person name="Floch G.L."/>
            <person name="Makela M.R."/>
            <person name="Henrissat B."/>
            <person name="Grigoriev I.V."/>
            <person name="Crouch J.A."/>
            <person name="De Vries R.P."/>
            <person name="Sukno S.A."/>
            <person name="Thon M.R."/>
        </authorList>
    </citation>
    <scope>NUCLEOTIDE SEQUENCE</scope>
    <source>
        <strain evidence="1">MAFF235873</strain>
    </source>
</reference>
<evidence type="ECO:0000313" key="1">
    <source>
        <dbReference type="EMBL" id="KAK2025547.1"/>
    </source>
</evidence>
<comment type="caution">
    <text evidence="1">The sequence shown here is derived from an EMBL/GenBank/DDBJ whole genome shotgun (WGS) entry which is preliminary data.</text>
</comment>
<sequence length="156" mass="17940">MAIARTRDVSICKFLFWNGWRFCYRVAGTSFYLVVRHDDQEGGVNMAMQATGIFESVRHLRSPPNPPSSTSLPGCLLCRFSISAENVIAHAAAFLPVSLPVRRRWRVWCVACLRYGYTTWLSEKLSKTRVTRSMHYPYTSVCMAYEQVHNPKKEKN</sequence>
<accession>A0AAD9HC00</accession>
<gene>
    <name evidence="1" type="ORF">LX32DRAFT_53550</name>
</gene>
<dbReference type="AlphaFoldDB" id="A0AAD9HC00"/>
<dbReference type="Proteomes" id="UP001232148">
    <property type="component" value="Unassembled WGS sequence"/>
</dbReference>
<keyword evidence="2" id="KW-1185">Reference proteome</keyword>
<evidence type="ECO:0000313" key="2">
    <source>
        <dbReference type="Proteomes" id="UP001232148"/>
    </source>
</evidence>
<dbReference type="EMBL" id="MU842935">
    <property type="protein sequence ID" value="KAK2025547.1"/>
    <property type="molecule type" value="Genomic_DNA"/>
</dbReference>
<name>A0AAD9HC00_9PEZI</name>
<protein>
    <submittedName>
        <fullName evidence="1">Uncharacterized protein</fullName>
    </submittedName>
</protein>